<dbReference type="Pfam" id="PF13464">
    <property type="entry name" value="RodZ_C"/>
    <property type="match status" value="1"/>
</dbReference>
<evidence type="ECO:0000256" key="1">
    <source>
        <dbReference type="SAM" id="MobiDB-lite"/>
    </source>
</evidence>
<dbReference type="GO" id="GO:0003677">
    <property type="term" value="F:DNA binding"/>
    <property type="evidence" value="ECO:0007669"/>
    <property type="project" value="InterPro"/>
</dbReference>
<keyword evidence="2" id="KW-0472">Membrane</keyword>
<dbReference type="Gene3D" id="1.10.260.40">
    <property type="entry name" value="lambda repressor-like DNA-binding domains"/>
    <property type="match status" value="1"/>
</dbReference>
<dbReference type="Pfam" id="PF13413">
    <property type="entry name" value="HTH_25"/>
    <property type="match status" value="1"/>
</dbReference>
<dbReference type="RefSeq" id="WP_006192942.1">
    <property type="nucleotide sequence ID" value="NC_015437.1"/>
</dbReference>
<evidence type="ECO:0000313" key="7">
    <source>
        <dbReference type="Proteomes" id="UP000011124"/>
    </source>
</evidence>
<dbReference type="Proteomes" id="UP000003505">
    <property type="component" value="Unassembled WGS sequence"/>
</dbReference>
<feature type="region of interest" description="Disordered" evidence="1">
    <location>
        <begin position="151"/>
        <end position="180"/>
    </location>
</feature>
<reference evidence="5 6" key="1">
    <citation type="submission" date="2009-09" db="EMBL/GenBank/DDBJ databases">
        <authorList>
            <person name="Weinstock G."/>
            <person name="Sodergren E."/>
            <person name="Clifton S."/>
            <person name="Fulton L."/>
            <person name="Fulton B."/>
            <person name="Courtney L."/>
            <person name="Fronick C."/>
            <person name="Harrison M."/>
            <person name="Strong C."/>
            <person name="Farmer C."/>
            <person name="Delahaunty K."/>
            <person name="Markovic C."/>
            <person name="Hall O."/>
            <person name="Minx P."/>
            <person name="Tomlinson C."/>
            <person name="Mitreva M."/>
            <person name="Nelson J."/>
            <person name="Hou S."/>
            <person name="Wollam A."/>
            <person name="Pepin K.H."/>
            <person name="Johnson M."/>
            <person name="Bhonagiri V."/>
            <person name="Nash W.E."/>
            <person name="Warren W."/>
            <person name="Chinwalla A."/>
            <person name="Mardis E.R."/>
            <person name="Wilson R.K."/>
        </authorList>
    </citation>
    <scope>NUCLEOTIDE SEQUENCE [LARGE SCALE GENOMIC DNA]</scope>
    <source>
        <strain evidence="5">ATCC 35185</strain>
        <strain evidence="6">ATCC 35185 / DSM 20758 / VPI D19B-28</strain>
    </source>
</reference>
<feature type="region of interest" description="Disordered" evidence="1">
    <location>
        <begin position="76"/>
        <end position="114"/>
    </location>
</feature>
<feature type="transmembrane region" description="Helical" evidence="2">
    <location>
        <begin position="128"/>
        <end position="148"/>
    </location>
</feature>
<proteinExistence type="predicted"/>
<dbReference type="STRING" id="546271.Selsp_0846"/>
<name>C9LVZ7_SELS3</name>
<dbReference type="EMBL" id="CP002637">
    <property type="protein sequence ID" value="AEB99810.1"/>
    <property type="molecule type" value="Genomic_DNA"/>
</dbReference>
<dbReference type="PANTHER" id="PTHR34475">
    <property type="match status" value="1"/>
</dbReference>
<dbReference type="PANTHER" id="PTHR34475:SF1">
    <property type="entry name" value="CYTOSKELETON PROTEIN RODZ"/>
    <property type="match status" value="1"/>
</dbReference>
<evidence type="ECO:0000313" key="4">
    <source>
        <dbReference type="EMBL" id="AEB99810.1"/>
    </source>
</evidence>
<dbReference type="InterPro" id="IPR025194">
    <property type="entry name" value="RodZ-like_C"/>
</dbReference>
<accession>C9LVZ7</accession>
<sequence length="261" mass="28590">MIGDLLRRERERQNLSIKDIEKATSIRALYIDAIEKGEYKTLPGEVYAKGFVRNYANYLKLNANEIVNAFNEEMHPQEELQDAAGSSSAEEARQEQSAERNREEYRGPKITSLESYPMEKSSHGVRNALMVAAAVFVVAFAALIAFGGDEEPSAPAPRAKMQTQQGQKQTEAAPKPAADSVEVKLSFTDRCWTEVVVDGKTEFEGTAEKGKVLTLKGKDKVHITAGNAGALNYSLNGKDMGAIGQKGEVVEKTFTKENAAK</sequence>
<evidence type="ECO:0000313" key="6">
    <source>
        <dbReference type="Proteomes" id="UP000003505"/>
    </source>
</evidence>
<evidence type="ECO:0000313" key="5">
    <source>
        <dbReference type="EMBL" id="EEX76970.1"/>
    </source>
</evidence>
<dbReference type="InterPro" id="IPR010982">
    <property type="entry name" value="Lambda_DNA-bd_dom_sf"/>
</dbReference>
<keyword evidence="7" id="KW-1185">Reference proteome</keyword>
<feature type="compositionally biased region" description="Polar residues" evidence="1">
    <location>
        <begin position="161"/>
        <end position="170"/>
    </location>
</feature>
<dbReference type="eggNOG" id="COG1426">
    <property type="taxonomic scope" value="Bacteria"/>
</dbReference>
<keyword evidence="2" id="KW-1133">Transmembrane helix</keyword>
<dbReference type="KEGG" id="ssg:Selsp_0846"/>
<protein>
    <submittedName>
        <fullName evidence="4">Transcriptional regulator, XRE family</fullName>
    </submittedName>
</protein>
<dbReference type="Proteomes" id="UP000011124">
    <property type="component" value="Chromosome"/>
</dbReference>
<feature type="domain" description="Cytoskeleton protein RodZ-like C-terminal" evidence="3">
    <location>
        <begin position="184"/>
        <end position="250"/>
    </location>
</feature>
<dbReference type="AlphaFoldDB" id="C9LVZ7"/>
<dbReference type="OrthoDB" id="9797543at2"/>
<keyword evidence="2" id="KW-0812">Transmembrane</keyword>
<dbReference type="InterPro" id="IPR050400">
    <property type="entry name" value="Bact_Cytoskel_RodZ"/>
</dbReference>
<reference evidence="4 7" key="2">
    <citation type="submission" date="2011-04" db="EMBL/GenBank/DDBJ databases">
        <title>The complete genome of Selenomonas sputigena DSM 20758.</title>
        <authorList>
            <consortium name="US DOE Joint Genome Institute (JGI-PGF)"/>
            <person name="Lucas S."/>
            <person name="Copeland A."/>
            <person name="Lapidus A."/>
            <person name="Bruce D."/>
            <person name="Goodwin L."/>
            <person name="Pitluck S."/>
            <person name="Peters L."/>
            <person name="Kyrpides N."/>
            <person name="Mavromatis K."/>
            <person name="Ivanova N."/>
            <person name="Ovchinnikova G."/>
            <person name="Teshima H."/>
            <person name="Detter J.C."/>
            <person name="Tapia R."/>
            <person name="Han C."/>
            <person name="Land M."/>
            <person name="Hauser L."/>
            <person name="Markowitz V."/>
            <person name="Cheng J.-F."/>
            <person name="Hugenholtz P."/>
            <person name="Woyke T."/>
            <person name="Wu D."/>
            <person name="Gronow S."/>
            <person name="Wellnitz S."/>
            <person name="Schneider S."/>
            <person name="Klenk H.-P."/>
            <person name="Eisen J.A."/>
        </authorList>
    </citation>
    <scope>NUCLEOTIDE SEQUENCE [LARGE SCALE GENOMIC DNA]</scope>
    <source>
        <strain evidence="4">ATCC 35185</strain>
        <strain evidence="7">ATCC 35185 / DSM 20758 / VPI D19B-28</strain>
    </source>
</reference>
<gene>
    <name evidence="4" type="ordered locus">Selsp_0846</name>
    <name evidence="5" type="ORF">SELSPUOL_01649</name>
</gene>
<dbReference type="HOGENOM" id="CLU_047530_1_2_9"/>
<evidence type="ECO:0000259" key="3">
    <source>
        <dbReference type="Pfam" id="PF13464"/>
    </source>
</evidence>
<organism evidence="5 6">
    <name type="scientific">Selenomonas sputigena (strain ATCC 35185 / DSM 20758 / CCUG 44933 / VPI D19B-28)</name>
    <dbReference type="NCBI Taxonomy" id="546271"/>
    <lineage>
        <taxon>Bacteria</taxon>
        <taxon>Bacillati</taxon>
        <taxon>Bacillota</taxon>
        <taxon>Negativicutes</taxon>
        <taxon>Selenomonadales</taxon>
        <taxon>Selenomonadaceae</taxon>
        <taxon>Selenomonas</taxon>
    </lineage>
</organism>
<feature type="compositionally biased region" description="Basic and acidic residues" evidence="1">
    <location>
        <begin position="90"/>
        <end position="107"/>
    </location>
</feature>
<evidence type="ECO:0000256" key="2">
    <source>
        <dbReference type="SAM" id="Phobius"/>
    </source>
</evidence>
<dbReference type="EMBL" id="ACKP02000038">
    <property type="protein sequence ID" value="EEX76970.1"/>
    <property type="molecule type" value="Genomic_DNA"/>
</dbReference>